<accession>A0ABN8QF52</accession>
<name>A0ABN8QF52_9CNID</name>
<reference evidence="2 3" key="1">
    <citation type="submission" date="2022-05" db="EMBL/GenBank/DDBJ databases">
        <authorList>
            <consortium name="Genoscope - CEA"/>
            <person name="William W."/>
        </authorList>
    </citation>
    <scope>NUCLEOTIDE SEQUENCE [LARGE SCALE GENOMIC DNA]</scope>
</reference>
<feature type="region of interest" description="Disordered" evidence="1">
    <location>
        <begin position="52"/>
        <end position="80"/>
    </location>
</feature>
<dbReference type="Proteomes" id="UP001159427">
    <property type="component" value="Unassembled WGS sequence"/>
</dbReference>
<keyword evidence="3" id="KW-1185">Reference proteome</keyword>
<protein>
    <submittedName>
        <fullName evidence="2">Uncharacterized protein</fullName>
    </submittedName>
</protein>
<proteinExistence type="predicted"/>
<evidence type="ECO:0000313" key="3">
    <source>
        <dbReference type="Proteomes" id="UP001159427"/>
    </source>
</evidence>
<evidence type="ECO:0000256" key="1">
    <source>
        <dbReference type="SAM" id="MobiDB-lite"/>
    </source>
</evidence>
<comment type="caution">
    <text evidence="2">The sequence shown here is derived from an EMBL/GenBank/DDBJ whole genome shotgun (WGS) entry which is preliminary data.</text>
</comment>
<dbReference type="EMBL" id="CALNXI010001231">
    <property type="protein sequence ID" value="CAH3161067.1"/>
    <property type="molecule type" value="Genomic_DNA"/>
</dbReference>
<gene>
    <name evidence="2" type="ORF">PEVE_00003819</name>
</gene>
<sequence>MIKGKCYRSMRMTETPRSLRIVFDDSSVDECIETNVSVLFTYVMVKLRDDDSPTSHLQQCNKPQVPHLNHKDGSPQSLQS</sequence>
<organism evidence="2 3">
    <name type="scientific">Porites evermanni</name>
    <dbReference type="NCBI Taxonomy" id="104178"/>
    <lineage>
        <taxon>Eukaryota</taxon>
        <taxon>Metazoa</taxon>
        <taxon>Cnidaria</taxon>
        <taxon>Anthozoa</taxon>
        <taxon>Hexacorallia</taxon>
        <taxon>Scleractinia</taxon>
        <taxon>Fungiina</taxon>
        <taxon>Poritidae</taxon>
        <taxon>Porites</taxon>
    </lineage>
</organism>
<evidence type="ECO:0000313" key="2">
    <source>
        <dbReference type="EMBL" id="CAH3161067.1"/>
    </source>
</evidence>